<dbReference type="GeneID" id="63818878"/>
<evidence type="ECO:0000313" key="2">
    <source>
        <dbReference type="EMBL" id="KZT04589.1"/>
    </source>
</evidence>
<gene>
    <name evidence="2" type="ORF">LAESUDRAFT_287515</name>
</gene>
<keyword evidence="1" id="KW-0812">Transmembrane</keyword>
<dbReference type="RefSeq" id="XP_040762329.1">
    <property type="nucleotide sequence ID" value="XM_040901847.1"/>
</dbReference>
<feature type="transmembrane region" description="Helical" evidence="1">
    <location>
        <begin position="12"/>
        <end position="33"/>
    </location>
</feature>
<name>A0A165DCW7_9APHY</name>
<keyword evidence="1" id="KW-1133">Transmembrane helix</keyword>
<keyword evidence="1" id="KW-0472">Membrane</keyword>
<proteinExistence type="predicted"/>
<sequence length="111" mass="12477">MSRSAPLDGHRVLFSSLILCSVVWQMLGLDMLPPHARASVFKVPFPAFSVATPPLPSLLCLCALMVKEPTVQYRWLRICVFDSLLSWFYMRSCFVAIQLLGNKLCRSVCAI</sequence>
<dbReference type="InParanoid" id="A0A165DCW7"/>
<dbReference type="AlphaFoldDB" id="A0A165DCW7"/>
<evidence type="ECO:0000256" key="1">
    <source>
        <dbReference type="SAM" id="Phobius"/>
    </source>
</evidence>
<evidence type="ECO:0000313" key="3">
    <source>
        <dbReference type="Proteomes" id="UP000076871"/>
    </source>
</evidence>
<organism evidence="2 3">
    <name type="scientific">Laetiporus sulphureus 93-53</name>
    <dbReference type="NCBI Taxonomy" id="1314785"/>
    <lineage>
        <taxon>Eukaryota</taxon>
        <taxon>Fungi</taxon>
        <taxon>Dikarya</taxon>
        <taxon>Basidiomycota</taxon>
        <taxon>Agaricomycotina</taxon>
        <taxon>Agaricomycetes</taxon>
        <taxon>Polyporales</taxon>
        <taxon>Laetiporus</taxon>
    </lineage>
</organism>
<dbReference type="Proteomes" id="UP000076871">
    <property type="component" value="Unassembled WGS sequence"/>
</dbReference>
<reference evidence="2 3" key="1">
    <citation type="journal article" date="2016" name="Mol. Biol. Evol.">
        <title>Comparative Genomics of Early-Diverging Mushroom-Forming Fungi Provides Insights into the Origins of Lignocellulose Decay Capabilities.</title>
        <authorList>
            <person name="Nagy L.G."/>
            <person name="Riley R."/>
            <person name="Tritt A."/>
            <person name="Adam C."/>
            <person name="Daum C."/>
            <person name="Floudas D."/>
            <person name="Sun H."/>
            <person name="Yadav J.S."/>
            <person name="Pangilinan J."/>
            <person name="Larsson K.H."/>
            <person name="Matsuura K."/>
            <person name="Barry K."/>
            <person name="Labutti K."/>
            <person name="Kuo R."/>
            <person name="Ohm R.A."/>
            <person name="Bhattacharya S.S."/>
            <person name="Shirouzu T."/>
            <person name="Yoshinaga Y."/>
            <person name="Martin F.M."/>
            <person name="Grigoriev I.V."/>
            <person name="Hibbett D.S."/>
        </authorList>
    </citation>
    <scope>NUCLEOTIDE SEQUENCE [LARGE SCALE GENOMIC DNA]</scope>
    <source>
        <strain evidence="2 3">93-53</strain>
    </source>
</reference>
<accession>A0A165DCW7</accession>
<dbReference type="EMBL" id="KV427635">
    <property type="protein sequence ID" value="KZT04589.1"/>
    <property type="molecule type" value="Genomic_DNA"/>
</dbReference>
<keyword evidence="3" id="KW-1185">Reference proteome</keyword>
<feature type="transmembrane region" description="Helical" evidence="1">
    <location>
        <begin position="45"/>
        <end position="66"/>
    </location>
</feature>
<protein>
    <submittedName>
        <fullName evidence="2">Uncharacterized protein</fullName>
    </submittedName>
</protein>